<proteinExistence type="predicted"/>
<organism evidence="2 3">
    <name type="scientific">Kribbella steppae</name>
    <dbReference type="NCBI Taxonomy" id="2512223"/>
    <lineage>
        <taxon>Bacteria</taxon>
        <taxon>Bacillati</taxon>
        <taxon>Actinomycetota</taxon>
        <taxon>Actinomycetes</taxon>
        <taxon>Propionibacteriales</taxon>
        <taxon>Kribbellaceae</taxon>
        <taxon>Kribbella</taxon>
    </lineage>
</organism>
<dbReference type="OrthoDB" id="8779526at2"/>
<name>A0A4R2H3Z9_9ACTN</name>
<dbReference type="RefSeq" id="WP_132212872.1">
    <property type="nucleotide sequence ID" value="NZ_SLWN01000012.1"/>
</dbReference>
<dbReference type="AlphaFoldDB" id="A0A4R2H3Z9"/>
<evidence type="ECO:0000313" key="2">
    <source>
        <dbReference type="EMBL" id="TCO20341.1"/>
    </source>
</evidence>
<dbReference type="EMBL" id="SLWN01000012">
    <property type="protein sequence ID" value="TCO20341.1"/>
    <property type="molecule type" value="Genomic_DNA"/>
</dbReference>
<evidence type="ECO:0008006" key="4">
    <source>
        <dbReference type="Google" id="ProtNLM"/>
    </source>
</evidence>
<reference evidence="2 3" key="1">
    <citation type="journal article" date="2015" name="Stand. Genomic Sci.">
        <title>Genomic Encyclopedia of Bacterial and Archaeal Type Strains, Phase III: the genomes of soil and plant-associated and newly described type strains.</title>
        <authorList>
            <person name="Whitman W.B."/>
            <person name="Woyke T."/>
            <person name="Klenk H.P."/>
            <person name="Zhou Y."/>
            <person name="Lilburn T.G."/>
            <person name="Beck B.J."/>
            <person name="De Vos P."/>
            <person name="Vandamme P."/>
            <person name="Eisen J.A."/>
            <person name="Garrity G."/>
            <person name="Hugenholtz P."/>
            <person name="Kyrpides N.C."/>
        </authorList>
    </citation>
    <scope>NUCLEOTIDE SEQUENCE [LARGE SCALE GENOMIC DNA]</scope>
    <source>
        <strain evidence="2 3">VKM Ac-2572</strain>
    </source>
</reference>
<evidence type="ECO:0000256" key="1">
    <source>
        <dbReference type="SAM" id="MobiDB-lite"/>
    </source>
</evidence>
<sequence>MARDTKRTSPPDDPGGEDARDLYDELTDDLLYDPAIGRSTMMGYPCIRLAGRFLASYDVKAGQLVVKLPSERVAELVRTGTGDHFAPAGKVFREWVAIPTIDRRLWRTLLAEGVAFARISGIRGGTSGG</sequence>
<feature type="region of interest" description="Disordered" evidence="1">
    <location>
        <begin position="1"/>
        <end position="20"/>
    </location>
</feature>
<dbReference type="Proteomes" id="UP000294508">
    <property type="component" value="Unassembled WGS sequence"/>
</dbReference>
<evidence type="ECO:0000313" key="3">
    <source>
        <dbReference type="Proteomes" id="UP000294508"/>
    </source>
</evidence>
<feature type="compositionally biased region" description="Basic and acidic residues" evidence="1">
    <location>
        <begin position="1"/>
        <end position="10"/>
    </location>
</feature>
<keyword evidence="3" id="KW-1185">Reference proteome</keyword>
<accession>A0A4R2H3Z9</accession>
<comment type="caution">
    <text evidence="2">The sequence shown here is derived from an EMBL/GenBank/DDBJ whole genome shotgun (WGS) entry which is preliminary data.</text>
</comment>
<gene>
    <name evidence="2" type="ORF">EV652_11287</name>
</gene>
<protein>
    <recommendedName>
        <fullName evidence="4">YjbR protein</fullName>
    </recommendedName>
</protein>